<evidence type="ECO:0000313" key="1">
    <source>
        <dbReference type="EMBL" id="ATN92986.1"/>
    </source>
</evidence>
<accession>A0A2D1GLQ1</accession>
<dbReference type="EMBL" id="MF957259">
    <property type="protein sequence ID" value="ATN92986.1"/>
    <property type="molecule type" value="Genomic_DNA"/>
</dbReference>
<keyword evidence="2" id="KW-1185">Reference proteome</keyword>
<organism evidence="1 2">
    <name type="scientific">Salmonella phage Melville</name>
    <dbReference type="NCBI Taxonomy" id="2041413"/>
    <lineage>
        <taxon>Viruses</taxon>
        <taxon>Duplodnaviria</taxon>
        <taxon>Heunggongvirae</taxon>
        <taxon>Uroviricota</taxon>
        <taxon>Caudoviricetes</taxon>
        <taxon>Pantevenvirales</taxon>
        <taxon>Straboviridae</taxon>
        <taxon>Tevenvirinae</taxon>
        <taxon>Gelderlandvirus</taxon>
        <taxon>Gelderlandvirus melville</taxon>
    </lineage>
</organism>
<sequence length="77" mass="9081">MFTLNIDDFDKLIDAIEINKPEDAWWRGHQSTLLLQLNEIRDQAMSIAWFQGQVPLISINDKISKQINEFKEYLCRA</sequence>
<gene>
    <name evidence="1" type="ORF">CPT_Melville_012</name>
</gene>
<proteinExistence type="predicted"/>
<reference evidence="2" key="1">
    <citation type="submission" date="2017-09" db="EMBL/GenBank/DDBJ databases">
        <title>The complete genome of Salmonella phage Melville.</title>
        <authorList>
            <person name="Zhang K."/>
            <person name="Xie Y."/>
            <person name="Liu M."/>
            <person name="Gill J."/>
        </authorList>
    </citation>
    <scope>NUCLEOTIDE SEQUENCE [LARGE SCALE GENOMIC DNA]</scope>
</reference>
<dbReference type="Proteomes" id="UP000231463">
    <property type="component" value="Segment"/>
</dbReference>
<protein>
    <submittedName>
        <fullName evidence="1">Uncharacterized protein</fullName>
    </submittedName>
</protein>
<evidence type="ECO:0000313" key="2">
    <source>
        <dbReference type="Proteomes" id="UP000231463"/>
    </source>
</evidence>
<name>A0A2D1GLQ1_9CAUD</name>